<evidence type="ECO:0000313" key="2">
    <source>
        <dbReference type="Proteomes" id="UP000028549"/>
    </source>
</evidence>
<protein>
    <submittedName>
        <fullName evidence="1">Uncharacterized protein</fullName>
    </submittedName>
</protein>
<dbReference type="AlphaFoldDB" id="A0A084GX28"/>
<name>A0A084GX28_METID</name>
<dbReference type="RefSeq" id="WP_029566810.1">
    <property type="nucleotide sequence ID" value="NZ_CP176757.1"/>
</dbReference>
<sequence length="82" mass="8950">MKIRSSKISFSDLNVLEIANNSGVFIGRNRQVKWNTAAGSYSGFGRISGNENEIAHTIHLVLHEHVKKEKGSQQTDKGSGAP</sequence>
<organism evidence="1 2">
    <name type="scientific">Metabacillus indicus</name>
    <name type="common">Bacillus indicus</name>
    <dbReference type="NCBI Taxonomy" id="246786"/>
    <lineage>
        <taxon>Bacteria</taxon>
        <taxon>Bacillati</taxon>
        <taxon>Bacillota</taxon>
        <taxon>Bacilli</taxon>
        <taxon>Bacillales</taxon>
        <taxon>Bacillaceae</taxon>
        <taxon>Metabacillus</taxon>
    </lineage>
</organism>
<dbReference type="OrthoDB" id="2928548at2"/>
<accession>A0A084GX28</accession>
<dbReference type="Proteomes" id="UP000028549">
    <property type="component" value="Unassembled WGS sequence"/>
</dbReference>
<keyword evidence="2" id="KW-1185">Reference proteome</keyword>
<evidence type="ECO:0000313" key="1">
    <source>
        <dbReference type="EMBL" id="KEZ51890.1"/>
    </source>
</evidence>
<dbReference type="EMBL" id="JNVC02000005">
    <property type="protein sequence ID" value="KEZ51890.1"/>
    <property type="molecule type" value="Genomic_DNA"/>
</dbReference>
<proteinExistence type="predicted"/>
<comment type="caution">
    <text evidence="1">The sequence shown here is derived from an EMBL/GenBank/DDBJ whole genome shotgun (WGS) entry which is preliminary data.</text>
</comment>
<gene>
    <name evidence="1" type="ORF">GS18_0212350</name>
</gene>
<reference evidence="1 2" key="1">
    <citation type="journal article" date="2005" name="Int. J. Syst. Evol. Microbiol.">
        <title>Bacillus cibi sp. nov., isolated from jeotgal, a traditional Korean fermented seafood.</title>
        <authorList>
            <person name="Yoon J.H."/>
            <person name="Lee C.H."/>
            <person name="Oh T.K."/>
        </authorList>
    </citation>
    <scope>NUCLEOTIDE SEQUENCE [LARGE SCALE GENOMIC DNA]</scope>
    <source>
        <strain evidence="1 2">DSM 16189</strain>
    </source>
</reference>